<evidence type="ECO:0000313" key="1">
    <source>
        <dbReference type="EMBL" id="BCR05056.1"/>
    </source>
</evidence>
<reference evidence="1 2" key="1">
    <citation type="journal article" date="2016" name="C (Basel)">
        <title>Selective Growth of and Electricity Production by Marine Exoelectrogenic Bacteria in Self-Aggregated Hydrogel of Microbially Reduced Graphene Oxide.</title>
        <authorList>
            <person name="Yoshida N."/>
            <person name="Goto Y."/>
            <person name="Miyata Y."/>
        </authorList>
    </citation>
    <scope>NUCLEOTIDE SEQUENCE [LARGE SCALE GENOMIC DNA]</scope>
    <source>
        <strain evidence="1 2">NIT-T3</strain>
    </source>
</reference>
<dbReference type="RefSeq" id="WP_221248488.1">
    <property type="nucleotide sequence ID" value="NZ_AP024355.1"/>
</dbReference>
<organism evidence="1 2">
    <name type="scientific">Desulfuromonas versatilis</name>
    <dbReference type="NCBI Taxonomy" id="2802975"/>
    <lineage>
        <taxon>Bacteria</taxon>
        <taxon>Pseudomonadati</taxon>
        <taxon>Thermodesulfobacteriota</taxon>
        <taxon>Desulfuromonadia</taxon>
        <taxon>Desulfuromonadales</taxon>
        <taxon>Desulfuromonadaceae</taxon>
        <taxon>Desulfuromonas</taxon>
    </lineage>
</organism>
<name>A0ABN6DY55_9BACT</name>
<dbReference type="Proteomes" id="UP001319827">
    <property type="component" value="Chromosome"/>
</dbReference>
<sequence length="110" mass="12663">MKNWFDEKTGQVKPESFTAFDIAISSRYGKAYEIIEMLNFSQQISRKNMAHYVKSIFYDSKGCICNFELESTVINGGQISSQLLDIARNTISQFMWFDRVEVGLEPDEEG</sequence>
<gene>
    <name evidence="1" type="ORF">DESUT3_21250</name>
</gene>
<accession>A0ABN6DY55</accession>
<reference evidence="1 2" key="2">
    <citation type="journal article" date="2021" name="Int. J. Syst. Evol. Microbiol.">
        <title>Isolation and Polyphasic Characterization of Desulfuromonas versatilis sp. Nov., an Electrogenic Bacteria Capable of Versatile Metabolism Isolated from a Graphene Oxide-Reducing Enrichment Culture.</title>
        <authorList>
            <person name="Xie L."/>
            <person name="Yoshida N."/>
            <person name="Ishii S."/>
            <person name="Meng L."/>
        </authorList>
    </citation>
    <scope>NUCLEOTIDE SEQUENCE [LARGE SCALE GENOMIC DNA]</scope>
    <source>
        <strain evidence="1 2">NIT-T3</strain>
    </source>
</reference>
<proteinExistence type="predicted"/>
<dbReference type="EMBL" id="AP024355">
    <property type="protein sequence ID" value="BCR05056.1"/>
    <property type="molecule type" value="Genomic_DNA"/>
</dbReference>
<evidence type="ECO:0000313" key="2">
    <source>
        <dbReference type="Proteomes" id="UP001319827"/>
    </source>
</evidence>
<keyword evidence="2" id="KW-1185">Reference proteome</keyword>
<protein>
    <submittedName>
        <fullName evidence="1">Uncharacterized protein</fullName>
    </submittedName>
</protein>